<dbReference type="CDD" id="cd06550">
    <property type="entry name" value="TM_ABC_iron-siderophores_like"/>
    <property type="match status" value="1"/>
</dbReference>
<dbReference type="SUPFAM" id="SSF81345">
    <property type="entry name" value="ABC transporter involved in vitamin B12 uptake, BtuC"/>
    <property type="match status" value="1"/>
</dbReference>
<evidence type="ECO:0000313" key="9">
    <source>
        <dbReference type="EMBL" id="ADM27698.1"/>
    </source>
</evidence>
<feature type="transmembrane region" description="Helical" evidence="8">
    <location>
        <begin position="250"/>
        <end position="276"/>
    </location>
</feature>
<gene>
    <name evidence="9" type="ordered locus">Igag_0881</name>
</gene>
<feature type="transmembrane region" description="Helical" evidence="8">
    <location>
        <begin position="127"/>
        <end position="151"/>
    </location>
</feature>
<protein>
    <submittedName>
        <fullName evidence="9">Transport system permease protein</fullName>
    </submittedName>
</protein>
<dbReference type="GO" id="GO:0022857">
    <property type="term" value="F:transmembrane transporter activity"/>
    <property type="evidence" value="ECO:0007669"/>
    <property type="project" value="InterPro"/>
</dbReference>
<reference evidence="9 10" key="1">
    <citation type="journal article" date="2010" name="Stand. Genomic Sci.">
        <title>Complete genome sequence of Ignisphaera aggregans type strain (AQ1.S1).</title>
        <authorList>
            <person name="Goker M."/>
            <person name="Held B."/>
            <person name="Lapidus A."/>
            <person name="Nolan M."/>
            <person name="Spring S."/>
            <person name="Yasawong M."/>
            <person name="Lucas S."/>
            <person name="Glavina Del Rio T."/>
            <person name="Tice H."/>
            <person name="Cheng J.F."/>
            <person name="Goodwin L."/>
            <person name="Tapia R."/>
            <person name="Pitluck S."/>
            <person name="Liolios K."/>
            <person name="Ivanova N."/>
            <person name="Mavromatis K."/>
            <person name="Mikhailova N."/>
            <person name="Pati A."/>
            <person name="Chen A."/>
            <person name="Palaniappan K."/>
            <person name="Brambilla E."/>
            <person name="Land M."/>
            <person name="Hauser L."/>
            <person name="Chang Y.J."/>
            <person name="Jeffries C.D."/>
            <person name="Brettin T."/>
            <person name="Detter J.C."/>
            <person name="Han C."/>
            <person name="Rohde M."/>
            <person name="Sikorski J."/>
            <person name="Woyke T."/>
            <person name="Bristow J."/>
            <person name="Eisen J.A."/>
            <person name="Markowitz V."/>
            <person name="Hugenholtz P."/>
            <person name="Kyrpides N.C."/>
            <person name="Klenk H.P."/>
        </authorList>
    </citation>
    <scope>NUCLEOTIDE SEQUENCE [LARGE SCALE GENOMIC DNA]</scope>
    <source>
        <strain evidence="10">DSM 17230 / JCM 13409 / AQ1.S1</strain>
    </source>
</reference>
<evidence type="ECO:0000256" key="1">
    <source>
        <dbReference type="ARBA" id="ARBA00004651"/>
    </source>
</evidence>
<evidence type="ECO:0000256" key="6">
    <source>
        <dbReference type="ARBA" id="ARBA00022989"/>
    </source>
</evidence>
<accession>E0STT2</accession>
<keyword evidence="5 8" id="KW-0812">Transmembrane</keyword>
<dbReference type="InterPro" id="IPR000522">
    <property type="entry name" value="ABC_transptr_permease_BtuC"/>
</dbReference>
<dbReference type="AlphaFoldDB" id="E0STT2"/>
<evidence type="ECO:0000256" key="7">
    <source>
        <dbReference type="ARBA" id="ARBA00023136"/>
    </source>
</evidence>
<evidence type="ECO:0000256" key="5">
    <source>
        <dbReference type="ARBA" id="ARBA00022692"/>
    </source>
</evidence>
<keyword evidence="7 8" id="KW-0472">Membrane</keyword>
<evidence type="ECO:0000256" key="4">
    <source>
        <dbReference type="ARBA" id="ARBA00022475"/>
    </source>
</evidence>
<keyword evidence="4" id="KW-1003">Cell membrane</keyword>
<feature type="transmembrane region" description="Helical" evidence="8">
    <location>
        <begin position="59"/>
        <end position="80"/>
    </location>
</feature>
<dbReference type="InterPro" id="IPR037294">
    <property type="entry name" value="ABC_BtuC-like"/>
</dbReference>
<comment type="subcellular location">
    <subcellularLocation>
        <location evidence="1">Cell membrane</location>
        <topology evidence="1">Multi-pass membrane protein</topology>
    </subcellularLocation>
</comment>
<dbReference type="HOGENOM" id="CLU_013016_0_0_2"/>
<dbReference type="Proteomes" id="UP000001304">
    <property type="component" value="Chromosome"/>
</dbReference>
<dbReference type="Pfam" id="PF01032">
    <property type="entry name" value="FecCD"/>
    <property type="match status" value="1"/>
</dbReference>
<dbReference type="EMBL" id="CP002098">
    <property type="protein sequence ID" value="ADM27698.1"/>
    <property type="molecule type" value="Genomic_DNA"/>
</dbReference>
<feature type="transmembrane region" description="Helical" evidence="8">
    <location>
        <begin position="321"/>
        <end position="341"/>
    </location>
</feature>
<dbReference type="KEGG" id="iag:Igag_0881"/>
<evidence type="ECO:0000256" key="2">
    <source>
        <dbReference type="ARBA" id="ARBA00007935"/>
    </source>
</evidence>
<dbReference type="PANTHER" id="PTHR30472">
    <property type="entry name" value="FERRIC ENTEROBACTIN TRANSPORT SYSTEM PERMEASE PROTEIN"/>
    <property type="match status" value="1"/>
</dbReference>
<dbReference type="Gene3D" id="1.10.3470.10">
    <property type="entry name" value="ABC transporter involved in vitamin B12 uptake, BtuC"/>
    <property type="match status" value="1"/>
</dbReference>
<dbReference type="GO" id="GO:0005886">
    <property type="term" value="C:plasma membrane"/>
    <property type="evidence" value="ECO:0007669"/>
    <property type="project" value="UniProtKB-SubCell"/>
</dbReference>
<keyword evidence="3" id="KW-0813">Transport</keyword>
<keyword evidence="10" id="KW-1185">Reference proteome</keyword>
<feature type="transmembrane region" description="Helical" evidence="8">
    <location>
        <begin position="92"/>
        <end position="115"/>
    </location>
</feature>
<feature type="transmembrane region" description="Helical" evidence="8">
    <location>
        <begin position="6"/>
        <end position="28"/>
    </location>
</feature>
<keyword evidence="6 8" id="KW-1133">Transmembrane helix</keyword>
<evidence type="ECO:0000256" key="8">
    <source>
        <dbReference type="SAM" id="Phobius"/>
    </source>
</evidence>
<dbReference type="STRING" id="583356.Igag_0881"/>
<feature type="transmembrane region" description="Helical" evidence="8">
    <location>
        <begin position="203"/>
        <end position="224"/>
    </location>
</feature>
<feature type="transmembrane region" description="Helical" evidence="8">
    <location>
        <begin position="157"/>
        <end position="182"/>
    </location>
</feature>
<dbReference type="PANTHER" id="PTHR30472:SF25">
    <property type="entry name" value="ABC TRANSPORTER PERMEASE PROTEIN MJ0876-RELATED"/>
    <property type="match status" value="1"/>
</dbReference>
<comment type="similarity">
    <text evidence="2">Belongs to the binding-protein-dependent transport system permease family. FecCD subfamily.</text>
</comment>
<sequence>MRFLAINIALFSLIILLVILSISMGGYYKLSIQDLLNTILSNTRDRALASVIDMRIRRALTSIAVGIILGVSSISLQNILRNPLASPFTLGIQHAAALGVGIAMSVPGTLSIVGARTASTSMITITNYYIVVGSAFTMAMMQSFLILVLSYAIGLSIYGIILASITLSFAIQATLSLLQYLYFNEIQVATLLFWTYGNVSRTAWLEVWILMIVAIAGIIVFLALSTDLDLAVFGDEVAISSGVNIKILRIAILLISSLLTAISVSFVGVIGFAGLVASHIARLTVGWSSRRCIISSALYGAIIMLLADFIGRTILNPVTLPVGITTTLVGVPLLIVLMFGGRHGVSESRWS</sequence>
<feature type="transmembrane region" description="Helical" evidence="8">
    <location>
        <begin position="297"/>
        <end position="315"/>
    </location>
</feature>
<name>E0STT2_IGNAA</name>
<dbReference type="GO" id="GO:0033214">
    <property type="term" value="P:siderophore-iron import into cell"/>
    <property type="evidence" value="ECO:0007669"/>
    <property type="project" value="TreeGrafter"/>
</dbReference>
<evidence type="ECO:0000256" key="3">
    <source>
        <dbReference type="ARBA" id="ARBA00022448"/>
    </source>
</evidence>
<organism evidence="9 10">
    <name type="scientific">Ignisphaera aggregans (strain DSM 17230 / JCM 13409 / AQ1.S1)</name>
    <dbReference type="NCBI Taxonomy" id="583356"/>
    <lineage>
        <taxon>Archaea</taxon>
        <taxon>Thermoproteota</taxon>
        <taxon>Thermoprotei</taxon>
        <taxon>Desulfurococcales</taxon>
        <taxon>Desulfurococcaceae</taxon>
        <taxon>Ignisphaera</taxon>
    </lineage>
</organism>
<dbReference type="BioCyc" id="IAGG583356:GHAH-864-MONOMER"/>
<evidence type="ECO:0000313" key="10">
    <source>
        <dbReference type="Proteomes" id="UP000001304"/>
    </source>
</evidence>
<proteinExistence type="inferred from homology"/>